<keyword evidence="2" id="KW-1185">Reference proteome</keyword>
<dbReference type="Proteomes" id="UP000789525">
    <property type="component" value="Unassembled WGS sequence"/>
</dbReference>
<reference evidence="1" key="1">
    <citation type="submission" date="2021-06" db="EMBL/GenBank/DDBJ databases">
        <authorList>
            <person name="Kallberg Y."/>
            <person name="Tangrot J."/>
            <person name="Rosling A."/>
        </authorList>
    </citation>
    <scope>NUCLEOTIDE SEQUENCE</scope>
    <source>
        <strain evidence="1">CL356</strain>
    </source>
</reference>
<gene>
    <name evidence="1" type="ORF">ACOLOM_LOCUS5709</name>
</gene>
<proteinExistence type="predicted"/>
<evidence type="ECO:0000313" key="2">
    <source>
        <dbReference type="Proteomes" id="UP000789525"/>
    </source>
</evidence>
<accession>A0ACA9M755</accession>
<feature type="non-terminal residue" evidence="1">
    <location>
        <position position="1"/>
    </location>
</feature>
<name>A0ACA9M755_9GLOM</name>
<sequence>FERSADIESECIDATLLFTLPTYKIQDDDPHFKHCMAKILVRLKNYGPLLVDCLEPMRNDLKRTTNTKQLEFIKQGNLKYRQENDNENLSPLLNQIDEEEPSLRKRRDEMNIKETTTSPMKKTKTMKVAVETKIKQKRIVQLFGEMRKRGIYILVQPFKSLSQADAEELFERIAQNTVVKIDLPDFIEKYLQDLLNGNIESVFRKVRNPPSKDAKPLLLWTSEIYQRPTSSNRGDKNDAVIYQDQNATIIYEQSFGPTEFDETHYLEDIAKLARNSVDDLNFHFIQYSNSSITTAKNFKSISIHGYKYFISIYLTDLVRAKTYRIYEVFKCKIPTTYTERWLLKKIANLGIYLETLLTERQSIKAKMCEEDARMENSQSCVSDWITIPDNTPDKKNKMSAKK</sequence>
<dbReference type="EMBL" id="CAJVPT010010851">
    <property type="protein sequence ID" value="CAG8573991.1"/>
    <property type="molecule type" value="Genomic_DNA"/>
</dbReference>
<organism evidence="1 2">
    <name type="scientific">Acaulospora colombiana</name>
    <dbReference type="NCBI Taxonomy" id="27376"/>
    <lineage>
        <taxon>Eukaryota</taxon>
        <taxon>Fungi</taxon>
        <taxon>Fungi incertae sedis</taxon>
        <taxon>Mucoromycota</taxon>
        <taxon>Glomeromycotina</taxon>
        <taxon>Glomeromycetes</taxon>
        <taxon>Diversisporales</taxon>
        <taxon>Acaulosporaceae</taxon>
        <taxon>Acaulospora</taxon>
    </lineage>
</organism>
<protein>
    <submittedName>
        <fullName evidence="1">761_t:CDS:1</fullName>
    </submittedName>
</protein>
<comment type="caution">
    <text evidence="1">The sequence shown here is derived from an EMBL/GenBank/DDBJ whole genome shotgun (WGS) entry which is preliminary data.</text>
</comment>
<evidence type="ECO:0000313" key="1">
    <source>
        <dbReference type="EMBL" id="CAG8573991.1"/>
    </source>
</evidence>